<accession>A0A174GBY0</accession>
<organism evidence="2 3">
    <name type="scientific">Clostridium disporicum</name>
    <dbReference type="NCBI Taxonomy" id="84024"/>
    <lineage>
        <taxon>Bacteria</taxon>
        <taxon>Bacillati</taxon>
        <taxon>Bacillota</taxon>
        <taxon>Clostridia</taxon>
        <taxon>Eubacteriales</taxon>
        <taxon>Clostridiaceae</taxon>
        <taxon>Clostridium</taxon>
    </lineage>
</organism>
<dbReference type="InterPro" id="IPR010273">
    <property type="entry name" value="DUF881"/>
</dbReference>
<dbReference type="Proteomes" id="UP000095594">
    <property type="component" value="Unassembled WGS sequence"/>
</dbReference>
<protein>
    <submittedName>
        <fullName evidence="2">Division initiation protein</fullName>
    </submittedName>
</protein>
<dbReference type="RefSeq" id="WP_055265881.1">
    <property type="nucleotide sequence ID" value="NZ_CABIXQ010000011.1"/>
</dbReference>
<dbReference type="AlphaFoldDB" id="A0A174GBY0"/>
<dbReference type="PANTHER" id="PTHR37313:SF2">
    <property type="entry name" value="UPF0749 PROTEIN YLXX"/>
    <property type="match status" value="1"/>
</dbReference>
<evidence type="ECO:0000313" key="2">
    <source>
        <dbReference type="EMBL" id="CUO59147.1"/>
    </source>
</evidence>
<comment type="similarity">
    <text evidence="1">Belongs to the UPF0749 family.</text>
</comment>
<dbReference type="OrthoDB" id="9776196at2"/>
<dbReference type="PANTHER" id="PTHR37313">
    <property type="entry name" value="UPF0749 PROTEIN RV1825"/>
    <property type="match status" value="1"/>
</dbReference>
<sequence length="244" mass="27949">MKKHIDKILIFIAAIITGTLISISFGDSKVDTFFSMKSIEYKDAIEQRNLLYKEISDLKENNNEIMYKLRDYNQGEEKHQKVIDDMKLQLSDYSEIAGTTALEGSGIVIKIKDGYYDISESTSYEIDRRTLHATDAALLINELRAIGAEAIAINGYRVLNDTGVQCEWAFIGFNDNNQTIEGQPFYFYALGKPEELEAALFSDGSYLNRLIIRGLEIEVEKREDLYFPPTNRILDFQYMERADS</sequence>
<gene>
    <name evidence="2" type="ORF">ERS852471_01844</name>
</gene>
<reference evidence="2 3" key="1">
    <citation type="submission" date="2015-09" db="EMBL/GenBank/DDBJ databases">
        <authorList>
            <consortium name="Pathogen Informatics"/>
        </authorList>
    </citation>
    <scope>NUCLEOTIDE SEQUENCE [LARGE SCALE GENOMIC DNA]</scope>
    <source>
        <strain evidence="2 3">2789STDY5834856</strain>
    </source>
</reference>
<evidence type="ECO:0000256" key="1">
    <source>
        <dbReference type="ARBA" id="ARBA00009108"/>
    </source>
</evidence>
<dbReference type="EMBL" id="CYZX01000011">
    <property type="protein sequence ID" value="CUO59147.1"/>
    <property type="molecule type" value="Genomic_DNA"/>
</dbReference>
<name>A0A174GBY0_9CLOT</name>
<evidence type="ECO:0000313" key="3">
    <source>
        <dbReference type="Proteomes" id="UP000095594"/>
    </source>
</evidence>
<dbReference type="Pfam" id="PF05949">
    <property type="entry name" value="DUF881"/>
    <property type="match status" value="1"/>
</dbReference>
<proteinExistence type="inferred from homology"/>
<dbReference type="Gene3D" id="3.30.70.1880">
    <property type="entry name" value="Protein of unknown function DUF881"/>
    <property type="match status" value="1"/>
</dbReference>